<proteinExistence type="predicted"/>
<feature type="transmembrane region" description="Helical" evidence="1">
    <location>
        <begin position="68"/>
        <end position="93"/>
    </location>
</feature>
<keyword evidence="1" id="KW-1133">Transmembrane helix</keyword>
<protein>
    <recommendedName>
        <fullName evidence="4">DUF962 domain-containing protein</fullName>
    </recommendedName>
</protein>
<keyword evidence="1" id="KW-0472">Membrane</keyword>
<reference evidence="2 3" key="1">
    <citation type="submission" date="2023-11" db="EMBL/GenBank/DDBJ databases">
        <title>Paucibacter sp. nov., isolated from fresh soil in Korea.</title>
        <authorList>
            <person name="Le N.T.T."/>
        </authorList>
    </citation>
    <scope>NUCLEOTIDE SEQUENCE [LARGE SCALE GENOMIC DNA]</scope>
    <source>
        <strain evidence="2 3">R3-3</strain>
    </source>
</reference>
<evidence type="ECO:0000313" key="3">
    <source>
        <dbReference type="Proteomes" id="UP001285263"/>
    </source>
</evidence>
<evidence type="ECO:0000256" key="1">
    <source>
        <dbReference type="SAM" id="Phobius"/>
    </source>
</evidence>
<sequence length="241" mass="27913">MTDSLQYEDSKTVTWISCALVTIASRFHYSMGEDTVSTFKDLYKTLQVQRWDDHRFYHHSRINQSLHLLSAICFVISYGLMFVDPAWAALLAWTVSMTSRQCGHFFFEPRGFDHVNNVTDEYKEDIKIGYNIRRKIVLMAAWALIPVLLWFQPSMFGLIQPATDMTGYLHDVGTAWLALGISGLLFRVMQLWLQQSLMTGLAWATKIITDPFHDIKMYHRAPLYLLRGELIDPMTHVTSHD</sequence>
<accession>A0ABU5DBJ0</accession>
<keyword evidence="3" id="KW-1185">Reference proteome</keyword>
<comment type="caution">
    <text evidence="2">The sequence shown here is derived from an EMBL/GenBank/DDBJ whole genome shotgun (WGS) entry which is preliminary data.</text>
</comment>
<dbReference type="EMBL" id="JAXCLA010000001">
    <property type="protein sequence ID" value="MDY0743484.1"/>
    <property type="molecule type" value="Genomic_DNA"/>
</dbReference>
<keyword evidence="1" id="KW-0812">Transmembrane</keyword>
<organism evidence="2 3">
    <name type="scientific">Roseateles agri</name>
    <dbReference type="NCBI Taxonomy" id="3098619"/>
    <lineage>
        <taxon>Bacteria</taxon>
        <taxon>Pseudomonadati</taxon>
        <taxon>Pseudomonadota</taxon>
        <taxon>Betaproteobacteria</taxon>
        <taxon>Burkholderiales</taxon>
        <taxon>Sphaerotilaceae</taxon>
        <taxon>Roseateles</taxon>
    </lineage>
</organism>
<feature type="transmembrane region" description="Helical" evidence="1">
    <location>
        <begin position="173"/>
        <end position="193"/>
    </location>
</feature>
<evidence type="ECO:0008006" key="4">
    <source>
        <dbReference type="Google" id="ProtNLM"/>
    </source>
</evidence>
<evidence type="ECO:0000313" key="2">
    <source>
        <dbReference type="EMBL" id="MDY0743484.1"/>
    </source>
</evidence>
<feature type="transmembrane region" description="Helical" evidence="1">
    <location>
        <begin position="12"/>
        <end position="29"/>
    </location>
</feature>
<dbReference type="Proteomes" id="UP001285263">
    <property type="component" value="Unassembled WGS sequence"/>
</dbReference>
<name>A0ABU5DBJ0_9BURK</name>
<gene>
    <name evidence="2" type="ORF">SNE35_03165</name>
</gene>
<dbReference type="RefSeq" id="WP_320421376.1">
    <property type="nucleotide sequence ID" value="NZ_JAXCLA010000001.1"/>
</dbReference>
<feature type="transmembrane region" description="Helical" evidence="1">
    <location>
        <begin position="136"/>
        <end position="153"/>
    </location>
</feature>